<accession>A0A6V7QJC8</accession>
<evidence type="ECO:0000256" key="1">
    <source>
        <dbReference type="SAM" id="MobiDB-lite"/>
    </source>
</evidence>
<protein>
    <recommendedName>
        <fullName evidence="4">Secreted protein</fullName>
    </recommendedName>
</protein>
<feature type="chain" id="PRO_5028092069" description="Secreted protein" evidence="2">
    <location>
        <begin position="24"/>
        <end position="105"/>
    </location>
</feature>
<dbReference type="AlphaFoldDB" id="A0A6V7QJC8"/>
<feature type="signal peptide" evidence="2">
    <location>
        <begin position="1"/>
        <end position="23"/>
    </location>
</feature>
<evidence type="ECO:0008006" key="4">
    <source>
        <dbReference type="Google" id="ProtNLM"/>
    </source>
</evidence>
<sequence>MIVLLQPFVVVAAAAVVVVVVGACRKDASVWCGGALRTRQRVTPQIPGASLRRRYSQTLESDPKVRKNKKSSHSAALSRSCGGCAIAIAVDVDVDVVVVGRVFFL</sequence>
<feature type="region of interest" description="Disordered" evidence="1">
    <location>
        <begin position="54"/>
        <end position="74"/>
    </location>
</feature>
<proteinExistence type="predicted"/>
<evidence type="ECO:0000256" key="2">
    <source>
        <dbReference type="SAM" id="SignalP"/>
    </source>
</evidence>
<name>A0A6V7QJC8_ANACO</name>
<keyword evidence="2" id="KW-0732">Signal</keyword>
<organism evidence="3">
    <name type="scientific">Ananas comosus var. bracteatus</name>
    <name type="common">red pineapple</name>
    <dbReference type="NCBI Taxonomy" id="296719"/>
    <lineage>
        <taxon>Eukaryota</taxon>
        <taxon>Viridiplantae</taxon>
        <taxon>Streptophyta</taxon>
        <taxon>Embryophyta</taxon>
        <taxon>Tracheophyta</taxon>
        <taxon>Spermatophyta</taxon>
        <taxon>Magnoliopsida</taxon>
        <taxon>Liliopsida</taxon>
        <taxon>Poales</taxon>
        <taxon>Bromeliaceae</taxon>
        <taxon>Bromelioideae</taxon>
        <taxon>Ananas</taxon>
    </lineage>
</organism>
<dbReference type="EMBL" id="LR862136">
    <property type="protein sequence ID" value="CAD1843240.1"/>
    <property type="molecule type" value="Genomic_DNA"/>
</dbReference>
<gene>
    <name evidence="3" type="ORF">CB5_LOCUS26451</name>
</gene>
<reference evidence="3" key="1">
    <citation type="submission" date="2020-07" db="EMBL/GenBank/DDBJ databases">
        <authorList>
            <person name="Lin J."/>
        </authorList>
    </citation>
    <scope>NUCLEOTIDE SEQUENCE</scope>
</reference>
<evidence type="ECO:0000313" key="3">
    <source>
        <dbReference type="EMBL" id="CAD1843240.1"/>
    </source>
</evidence>